<proteinExistence type="predicted"/>
<evidence type="ECO:0000313" key="3">
    <source>
        <dbReference type="EMBL" id="PZW18062.1"/>
    </source>
</evidence>
<dbReference type="InterPro" id="IPR041644">
    <property type="entry name" value="GNAT_C"/>
</dbReference>
<dbReference type="AlphaFoldDB" id="A0A326U3H9"/>
<dbReference type="RefSeq" id="WP_111326862.1">
    <property type="nucleotide sequence ID" value="NZ_BIFX01000001.1"/>
</dbReference>
<reference evidence="3 4" key="1">
    <citation type="submission" date="2018-06" db="EMBL/GenBank/DDBJ databases">
        <title>Genomic Encyclopedia of Archaeal and Bacterial Type Strains, Phase II (KMG-II): from individual species to whole genera.</title>
        <authorList>
            <person name="Goeker M."/>
        </authorList>
    </citation>
    <scope>NUCLEOTIDE SEQUENCE [LARGE SCALE GENOMIC DNA]</scope>
    <source>
        <strain evidence="3 4">ATCC BAA-1881</strain>
    </source>
</reference>
<dbReference type="Pfam" id="PF18164">
    <property type="entry name" value="GNAT_C"/>
    <property type="match status" value="1"/>
</dbReference>
<keyword evidence="4" id="KW-1185">Reference proteome</keyword>
<organism evidence="3 4">
    <name type="scientific">Thermosporothrix hazakensis</name>
    <dbReference type="NCBI Taxonomy" id="644383"/>
    <lineage>
        <taxon>Bacteria</taxon>
        <taxon>Bacillati</taxon>
        <taxon>Chloroflexota</taxon>
        <taxon>Ktedonobacteria</taxon>
        <taxon>Ktedonobacterales</taxon>
        <taxon>Thermosporotrichaceae</taxon>
        <taxon>Thermosporothrix</taxon>
    </lineage>
</organism>
<evidence type="ECO:0008006" key="5">
    <source>
        <dbReference type="Google" id="ProtNLM"/>
    </source>
</evidence>
<evidence type="ECO:0000259" key="2">
    <source>
        <dbReference type="Pfam" id="PF18164"/>
    </source>
</evidence>
<evidence type="ECO:0000259" key="1">
    <source>
        <dbReference type="Pfam" id="PF18082"/>
    </source>
</evidence>
<gene>
    <name evidence="3" type="ORF">EI42_06376</name>
</gene>
<accession>A0A326U3H9</accession>
<dbReference type="EMBL" id="QKUF01000063">
    <property type="protein sequence ID" value="PZW18062.1"/>
    <property type="molecule type" value="Genomic_DNA"/>
</dbReference>
<sequence length="333" mass="38530">MSLQQLTATEVSKRLGLHDDFFPWLKELEALEQTGSTFALPAIGERDELLARLHIEPEDAAEIISAWPQPTLPPEWWWLLQRCHQQLVAQIDTPTLSLPSWQPLPSHLGAMGRLFYVYVFLATLPTIRQWHRERGIPDEISWATLADLGENIAIYRRMVGETSLNTPQWPMRHFSGTLYRLGRLQFERTYFLGETNPTVSNVDLQPSALSVHIPESGGSLEPSACDQSFEQARRFFARHFPEETYHIAQCSSWLLDPQLADYLPPTSHIIRFQQRFHLLPDGITDDQNIMRYVFRRIAPALDELPQRTTLQQAIVRHIRAGKHWQIRTGWLKL</sequence>
<dbReference type="OrthoDB" id="9786803at2"/>
<dbReference type="Proteomes" id="UP000248806">
    <property type="component" value="Unassembled WGS sequence"/>
</dbReference>
<feature type="domain" description="N-acyltransferase N-terminal" evidence="1">
    <location>
        <begin position="46"/>
        <end position="176"/>
    </location>
</feature>
<protein>
    <recommendedName>
        <fullName evidence="5">Acyltransferase</fullName>
    </recommendedName>
</protein>
<dbReference type="Pfam" id="PF18082">
    <property type="entry name" value="NAT_N"/>
    <property type="match status" value="1"/>
</dbReference>
<dbReference type="Gene3D" id="3.40.630.120">
    <property type="match status" value="1"/>
</dbReference>
<feature type="domain" description="GNAT-like C-terminal" evidence="2">
    <location>
        <begin position="178"/>
        <end position="331"/>
    </location>
</feature>
<comment type="caution">
    <text evidence="3">The sequence shown here is derived from an EMBL/GenBank/DDBJ whole genome shotgun (WGS) entry which is preliminary data.</text>
</comment>
<evidence type="ECO:0000313" key="4">
    <source>
        <dbReference type="Proteomes" id="UP000248806"/>
    </source>
</evidence>
<dbReference type="InterPro" id="IPR041273">
    <property type="entry name" value="NAT_N"/>
</dbReference>
<name>A0A326U3H9_THEHA</name>